<dbReference type="EMBL" id="LGSS01000003">
    <property type="protein sequence ID" value="KNF09496.1"/>
    <property type="molecule type" value="Genomic_DNA"/>
</dbReference>
<proteinExistence type="predicted"/>
<evidence type="ECO:0000313" key="2">
    <source>
        <dbReference type="EMBL" id="KNF09496.1"/>
    </source>
</evidence>
<dbReference type="RefSeq" id="WP_050354477.1">
    <property type="nucleotide sequence ID" value="NZ_LGSS01000003.1"/>
</dbReference>
<evidence type="ECO:0000259" key="1">
    <source>
        <dbReference type="PROSITE" id="PS51186"/>
    </source>
</evidence>
<dbReference type="InterPro" id="IPR000182">
    <property type="entry name" value="GNAT_dom"/>
</dbReference>
<evidence type="ECO:0000313" key="3">
    <source>
        <dbReference type="Proteomes" id="UP000037267"/>
    </source>
</evidence>
<dbReference type="CDD" id="cd04301">
    <property type="entry name" value="NAT_SF"/>
    <property type="match status" value="1"/>
</dbReference>
<dbReference type="GO" id="GO:0016747">
    <property type="term" value="F:acyltransferase activity, transferring groups other than amino-acyl groups"/>
    <property type="evidence" value="ECO:0007669"/>
    <property type="project" value="InterPro"/>
</dbReference>
<gene>
    <name evidence="2" type="ORF">CLPU_3c02760</name>
</gene>
<keyword evidence="3" id="KW-1185">Reference proteome</keyword>
<dbReference type="AlphaFoldDB" id="A0A0L0WDI3"/>
<dbReference type="STRING" id="1503.CLPU_3c02760"/>
<comment type="caution">
    <text evidence="2">The sequence shown here is derived from an EMBL/GenBank/DDBJ whole genome shotgun (WGS) entry which is preliminary data.</text>
</comment>
<dbReference type="InterPro" id="IPR016181">
    <property type="entry name" value="Acyl_CoA_acyltransferase"/>
</dbReference>
<organism evidence="2 3">
    <name type="scientific">Gottschalkia purinilytica</name>
    <name type="common">Clostridium purinilyticum</name>
    <dbReference type="NCBI Taxonomy" id="1503"/>
    <lineage>
        <taxon>Bacteria</taxon>
        <taxon>Bacillati</taxon>
        <taxon>Bacillota</taxon>
        <taxon>Tissierellia</taxon>
        <taxon>Tissierellales</taxon>
        <taxon>Gottschalkiaceae</taxon>
        <taxon>Gottschalkia</taxon>
    </lineage>
</organism>
<dbReference type="Proteomes" id="UP000037267">
    <property type="component" value="Unassembled WGS sequence"/>
</dbReference>
<name>A0A0L0WDI3_GOTPU</name>
<dbReference type="Pfam" id="PF00583">
    <property type="entry name" value="Acetyltransf_1"/>
    <property type="match status" value="1"/>
</dbReference>
<dbReference type="OrthoDB" id="357176at2"/>
<sequence>MIKKIDVNNEDLLIKVLDIQKEAYKKEAEIINFYDIPPLKENIDDIKNSNETLYGYFEENKLLGIISYYIDEKTLDICKIAIHPSYFRRGIANKLLKFIENVDSKVTKIVVTTGSKNEPATRLYETNGFISIGKREVHDGVYITIFEKSINSQTL</sequence>
<dbReference type="PROSITE" id="PS51186">
    <property type="entry name" value="GNAT"/>
    <property type="match status" value="1"/>
</dbReference>
<reference evidence="3" key="1">
    <citation type="submission" date="2015-07" db="EMBL/GenBank/DDBJ databases">
        <title>Draft genome sequence of the purine-degrading Gottschalkia purinilyticum DSM 1384 (formerly Clostridium purinilyticum).</title>
        <authorList>
            <person name="Poehlein A."/>
            <person name="Schiel-Bengelsdorf B."/>
            <person name="Bengelsdorf F.R."/>
            <person name="Daniel R."/>
            <person name="Duerre P."/>
        </authorList>
    </citation>
    <scope>NUCLEOTIDE SEQUENCE [LARGE SCALE GENOMIC DNA]</scope>
    <source>
        <strain evidence="3">DSM 1384</strain>
    </source>
</reference>
<accession>A0A0L0WDI3</accession>
<protein>
    <submittedName>
        <fullName evidence="2">Acetyltransferase, GNAT family</fullName>
    </submittedName>
</protein>
<dbReference type="SUPFAM" id="SSF55729">
    <property type="entry name" value="Acyl-CoA N-acyltransferases (Nat)"/>
    <property type="match status" value="1"/>
</dbReference>
<feature type="domain" description="N-acetyltransferase" evidence="1">
    <location>
        <begin position="3"/>
        <end position="151"/>
    </location>
</feature>
<dbReference type="Gene3D" id="3.40.630.30">
    <property type="match status" value="1"/>
</dbReference>
<keyword evidence="2" id="KW-0808">Transferase</keyword>